<protein>
    <recommendedName>
        <fullName evidence="2">Anti-sigma factor antagonist</fullName>
    </recommendedName>
</protein>
<dbReference type="Gene3D" id="3.30.750.24">
    <property type="entry name" value="STAS domain"/>
    <property type="match status" value="1"/>
</dbReference>
<evidence type="ECO:0000313" key="5">
    <source>
        <dbReference type="Proteomes" id="UP001595859"/>
    </source>
</evidence>
<dbReference type="Proteomes" id="UP001595859">
    <property type="component" value="Unassembled WGS sequence"/>
</dbReference>
<sequence length="119" mass="12667">MTDQPGLRIDTRRIDDAVVVDVAGEVDLDTAPRLREAIAVAIDEAGSGTCVVDLTDVPYLGSSGLSALLDANREAAARQAPLRIVVDANRPVIRPIEITGLDQVLHLYHSVEEALDAAK</sequence>
<dbReference type="NCBIfam" id="TIGR00377">
    <property type="entry name" value="ant_ant_sig"/>
    <property type="match status" value="1"/>
</dbReference>
<evidence type="ECO:0000259" key="3">
    <source>
        <dbReference type="PROSITE" id="PS50801"/>
    </source>
</evidence>
<dbReference type="InterPro" id="IPR003658">
    <property type="entry name" value="Anti-sigma_ant"/>
</dbReference>
<dbReference type="Pfam" id="PF01740">
    <property type="entry name" value="STAS"/>
    <property type="match status" value="1"/>
</dbReference>
<comment type="similarity">
    <text evidence="1 2">Belongs to the anti-sigma-factor antagonist family.</text>
</comment>
<dbReference type="SUPFAM" id="SSF52091">
    <property type="entry name" value="SpoIIaa-like"/>
    <property type="match status" value="1"/>
</dbReference>
<proteinExistence type="inferred from homology"/>
<dbReference type="EMBL" id="JBHSIS010000002">
    <property type="protein sequence ID" value="MFC4852623.1"/>
    <property type="molecule type" value="Genomic_DNA"/>
</dbReference>
<dbReference type="CDD" id="cd07043">
    <property type="entry name" value="STAS_anti-anti-sigma_factors"/>
    <property type="match status" value="1"/>
</dbReference>
<dbReference type="InterPro" id="IPR002645">
    <property type="entry name" value="STAS_dom"/>
</dbReference>
<keyword evidence="5" id="KW-1185">Reference proteome</keyword>
<evidence type="ECO:0000313" key="4">
    <source>
        <dbReference type="EMBL" id="MFC4852623.1"/>
    </source>
</evidence>
<dbReference type="PANTHER" id="PTHR33495:SF2">
    <property type="entry name" value="ANTI-SIGMA FACTOR ANTAGONIST TM_1081-RELATED"/>
    <property type="match status" value="1"/>
</dbReference>
<reference evidence="5" key="1">
    <citation type="journal article" date="2019" name="Int. J. Syst. Evol. Microbiol.">
        <title>The Global Catalogue of Microorganisms (GCM) 10K type strain sequencing project: providing services to taxonomists for standard genome sequencing and annotation.</title>
        <authorList>
            <consortium name="The Broad Institute Genomics Platform"/>
            <consortium name="The Broad Institute Genome Sequencing Center for Infectious Disease"/>
            <person name="Wu L."/>
            <person name="Ma J."/>
        </authorList>
    </citation>
    <scope>NUCLEOTIDE SEQUENCE [LARGE SCALE GENOMIC DNA]</scope>
    <source>
        <strain evidence="5">ZS-22-S1</strain>
    </source>
</reference>
<dbReference type="InterPro" id="IPR036513">
    <property type="entry name" value="STAS_dom_sf"/>
</dbReference>
<evidence type="ECO:0000256" key="2">
    <source>
        <dbReference type="RuleBase" id="RU003749"/>
    </source>
</evidence>
<gene>
    <name evidence="4" type="ORF">ACFPCV_03840</name>
</gene>
<name>A0ABV9RTG6_9PSEU</name>
<dbReference type="PROSITE" id="PS50801">
    <property type="entry name" value="STAS"/>
    <property type="match status" value="1"/>
</dbReference>
<comment type="caution">
    <text evidence="4">The sequence shown here is derived from an EMBL/GenBank/DDBJ whole genome shotgun (WGS) entry which is preliminary data.</text>
</comment>
<dbReference type="PANTHER" id="PTHR33495">
    <property type="entry name" value="ANTI-SIGMA FACTOR ANTAGONIST TM_1081-RELATED-RELATED"/>
    <property type="match status" value="1"/>
</dbReference>
<organism evidence="4 5">
    <name type="scientific">Actinophytocola glycyrrhizae</name>
    <dbReference type="NCBI Taxonomy" id="2044873"/>
    <lineage>
        <taxon>Bacteria</taxon>
        <taxon>Bacillati</taxon>
        <taxon>Actinomycetota</taxon>
        <taxon>Actinomycetes</taxon>
        <taxon>Pseudonocardiales</taxon>
        <taxon>Pseudonocardiaceae</taxon>
    </lineage>
</organism>
<accession>A0ABV9RTG6</accession>
<feature type="domain" description="STAS" evidence="3">
    <location>
        <begin position="7"/>
        <end position="118"/>
    </location>
</feature>
<dbReference type="RefSeq" id="WP_378054502.1">
    <property type="nucleotide sequence ID" value="NZ_JBHSIS010000002.1"/>
</dbReference>
<evidence type="ECO:0000256" key="1">
    <source>
        <dbReference type="ARBA" id="ARBA00009013"/>
    </source>
</evidence>